<dbReference type="Proteomes" id="UP000019335">
    <property type="component" value="Chromosome 11"/>
</dbReference>
<feature type="compositionally biased region" description="Polar residues" evidence="1">
    <location>
        <begin position="1"/>
        <end position="16"/>
    </location>
</feature>
<sequence>MQQEDTTAHTSISVATSKKPDEGQHMMPPAAPVEDSTLRFNTCITTRSNGSTASSISQKGTLDVMFLGTGVSIAVPNMGHVLEGHCATCMRAHSNPASKDRRNNVSIAILVNGTGQGPADSDRDCILVDAGKTMRDAILRRFPAAGVRSVQALLLTHDHADATFGLDDLRDLQMKEHEEGVGIHLLDEPIDVYLQDATLTALKHQFGYLVGATPWADKARRILQRNVPVLAWHPLATDDASFELTRSRVPVRAFPVFHGGEYVSLGFAFGQPGEFVYISDVKRIPPPSMAFLQSLPPIQTLVVDCISTTETSHYSHFNLAEALALVDTLRPRHTYLTGMCCEVGAHEEVEEKLRGMGYPHVSLAWDGMVLGGLRV</sequence>
<dbReference type="SUPFAM" id="SSF56281">
    <property type="entry name" value="Metallo-hydrolase/oxidoreductase"/>
    <property type="match status" value="1"/>
</dbReference>
<accession>W7TY99</accession>
<dbReference type="InterPro" id="IPR001279">
    <property type="entry name" value="Metallo-B-lactamas"/>
</dbReference>
<evidence type="ECO:0000313" key="3">
    <source>
        <dbReference type="EMBL" id="EWM25621.1"/>
    </source>
</evidence>
<evidence type="ECO:0000313" key="4">
    <source>
        <dbReference type="Proteomes" id="UP000019335"/>
    </source>
</evidence>
<evidence type="ECO:0000259" key="2">
    <source>
        <dbReference type="Pfam" id="PF12706"/>
    </source>
</evidence>
<feature type="domain" description="Metallo-beta-lactamase" evidence="2">
    <location>
        <begin position="126"/>
        <end position="338"/>
    </location>
</feature>
<reference evidence="3 4" key="1">
    <citation type="journal article" date="2014" name="Mol. Plant">
        <title>Chromosome Scale Genome Assembly and Transcriptome Profiling of Nannochloropsis gaditana in Nitrogen Depletion.</title>
        <authorList>
            <person name="Corteggiani Carpinelli E."/>
            <person name="Telatin A."/>
            <person name="Vitulo N."/>
            <person name="Forcato C."/>
            <person name="D'Angelo M."/>
            <person name="Schiavon R."/>
            <person name="Vezzi A."/>
            <person name="Giacometti G.M."/>
            <person name="Morosinotto T."/>
            <person name="Valle G."/>
        </authorList>
    </citation>
    <scope>NUCLEOTIDE SEQUENCE [LARGE SCALE GENOMIC DNA]</scope>
    <source>
        <strain evidence="3 4">B-31</strain>
    </source>
</reference>
<dbReference type="InterPro" id="IPR036866">
    <property type="entry name" value="RibonucZ/Hydroxyglut_hydro"/>
</dbReference>
<organism evidence="3 4">
    <name type="scientific">Nannochloropsis gaditana</name>
    <dbReference type="NCBI Taxonomy" id="72520"/>
    <lineage>
        <taxon>Eukaryota</taxon>
        <taxon>Sar</taxon>
        <taxon>Stramenopiles</taxon>
        <taxon>Ochrophyta</taxon>
        <taxon>Eustigmatophyceae</taxon>
        <taxon>Eustigmatales</taxon>
        <taxon>Monodopsidaceae</taxon>
        <taxon>Nannochloropsis</taxon>
    </lineage>
</organism>
<comment type="caution">
    <text evidence="3">The sequence shown here is derived from an EMBL/GenBank/DDBJ whole genome shotgun (WGS) entry which is preliminary data.</text>
</comment>
<dbReference type="Pfam" id="PF12706">
    <property type="entry name" value="Lactamase_B_2"/>
    <property type="match status" value="1"/>
</dbReference>
<protein>
    <recommendedName>
        <fullName evidence="2">Metallo-beta-lactamase domain-containing protein</fullName>
    </recommendedName>
</protein>
<dbReference type="EMBL" id="AZIL01000873">
    <property type="protein sequence ID" value="EWM25621.1"/>
    <property type="molecule type" value="Genomic_DNA"/>
</dbReference>
<dbReference type="Gene3D" id="3.60.15.10">
    <property type="entry name" value="Ribonuclease Z/Hydroxyacylglutathione hydrolase-like"/>
    <property type="match status" value="1"/>
</dbReference>
<dbReference type="OrthoDB" id="341300at2759"/>
<dbReference type="PANTHER" id="PTHR42663:SF6">
    <property type="entry name" value="HYDROLASE C777.06C-RELATED"/>
    <property type="match status" value="1"/>
</dbReference>
<keyword evidence="4" id="KW-1185">Reference proteome</keyword>
<gene>
    <name evidence="3" type="ORF">Naga_100251g6</name>
</gene>
<dbReference type="AlphaFoldDB" id="W7TY99"/>
<dbReference type="CDD" id="cd16279">
    <property type="entry name" value="metallo-hydrolase-like_MBL-fold"/>
    <property type="match status" value="1"/>
</dbReference>
<feature type="region of interest" description="Disordered" evidence="1">
    <location>
        <begin position="1"/>
        <end position="37"/>
    </location>
</feature>
<dbReference type="PANTHER" id="PTHR42663">
    <property type="entry name" value="HYDROLASE C777.06C-RELATED-RELATED"/>
    <property type="match status" value="1"/>
</dbReference>
<name>W7TY99_9STRA</name>
<evidence type="ECO:0000256" key="1">
    <source>
        <dbReference type="SAM" id="MobiDB-lite"/>
    </source>
</evidence>
<proteinExistence type="predicted"/>